<dbReference type="EMBL" id="JAACNO010002746">
    <property type="protein sequence ID" value="KAF4131133.1"/>
    <property type="molecule type" value="Genomic_DNA"/>
</dbReference>
<evidence type="ECO:0000313" key="1">
    <source>
        <dbReference type="EMBL" id="KAF4131133.1"/>
    </source>
</evidence>
<gene>
    <name evidence="1" type="ORF">GN958_ATG19678</name>
</gene>
<dbReference type="Proteomes" id="UP000704712">
    <property type="component" value="Unassembled WGS sequence"/>
</dbReference>
<evidence type="ECO:0000313" key="2">
    <source>
        <dbReference type="Proteomes" id="UP000704712"/>
    </source>
</evidence>
<accession>A0A8S9TT35</accession>
<comment type="caution">
    <text evidence="1">The sequence shown here is derived from an EMBL/GenBank/DDBJ whole genome shotgun (WGS) entry which is preliminary data.</text>
</comment>
<protein>
    <submittedName>
        <fullName evidence="1">Uncharacterized protein</fullName>
    </submittedName>
</protein>
<dbReference type="AlphaFoldDB" id="A0A8S9TT35"/>
<sequence>MAHYRCLYRQTPMQGYVAFQVTDLQQYIHGQASRTKGKQQHDVHEPAVASEMVMCGDARTTADASGGACTSGGGVRSAVVVHDNT</sequence>
<organism evidence="1 2">
    <name type="scientific">Phytophthora infestans</name>
    <name type="common">Potato late blight agent</name>
    <name type="synonym">Botrytis infestans</name>
    <dbReference type="NCBI Taxonomy" id="4787"/>
    <lineage>
        <taxon>Eukaryota</taxon>
        <taxon>Sar</taxon>
        <taxon>Stramenopiles</taxon>
        <taxon>Oomycota</taxon>
        <taxon>Peronosporomycetes</taxon>
        <taxon>Peronosporales</taxon>
        <taxon>Peronosporaceae</taxon>
        <taxon>Phytophthora</taxon>
    </lineage>
</organism>
<proteinExistence type="predicted"/>
<name>A0A8S9TT35_PHYIN</name>
<reference evidence="1" key="1">
    <citation type="submission" date="2020-03" db="EMBL/GenBank/DDBJ databases">
        <title>Hybrid Assembly of Korean Phytophthora infestans isolates.</title>
        <authorList>
            <person name="Prokchorchik M."/>
            <person name="Lee Y."/>
            <person name="Seo J."/>
            <person name="Cho J.-H."/>
            <person name="Park Y.-E."/>
            <person name="Jang D.-C."/>
            <person name="Im J.-S."/>
            <person name="Choi J.-G."/>
            <person name="Park H.-J."/>
            <person name="Lee G.-B."/>
            <person name="Lee Y.-G."/>
            <person name="Hong S.-Y."/>
            <person name="Cho K."/>
            <person name="Sohn K.H."/>
        </authorList>
    </citation>
    <scope>NUCLEOTIDE SEQUENCE</scope>
    <source>
        <strain evidence="1">KR_2_A2</strain>
    </source>
</reference>